<evidence type="ECO:0000256" key="1">
    <source>
        <dbReference type="ARBA" id="ARBA00005781"/>
    </source>
</evidence>
<dbReference type="GO" id="GO:0003735">
    <property type="term" value="F:structural constituent of ribosome"/>
    <property type="evidence" value="ECO:0007669"/>
    <property type="project" value="InterPro"/>
</dbReference>
<dbReference type="InterPro" id="IPR018257">
    <property type="entry name" value="Ribosomal_bL19_CS"/>
</dbReference>
<protein>
    <submittedName>
        <fullName evidence="5">Ribosomal protein L19</fullName>
    </submittedName>
</protein>
<dbReference type="InterPro" id="IPR001857">
    <property type="entry name" value="Ribosomal_bL19"/>
</dbReference>
<evidence type="ECO:0000256" key="3">
    <source>
        <dbReference type="ARBA" id="ARBA00023274"/>
    </source>
</evidence>
<accession>A0A097KKG2</accession>
<dbReference type="RefSeq" id="YP_009105028.1">
    <property type="nucleotide sequence ID" value="NC_025527.1"/>
</dbReference>
<dbReference type="GO" id="GO:0005840">
    <property type="term" value="C:ribosome"/>
    <property type="evidence" value="ECO:0007669"/>
    <property type="project" value="UniProtKB-KW"/>
</dbReference>
<comment type="similarity">
    <text evidence="1">Belongs to the bacterial ribosomal protein bL19 family.</text>
</comment>
<sequence>MTLQKLIQNIENQQLLELVKEKKKMKPIKIGDTVTIYTSILELEQEILEEQERKNQQRLKDETEGKKKEKKDEKKTKKVVQAYQGTIIAQHKAGLRTTITVRRIFQNVGIEKIFCVYSPLITSIKIIRSAKVRRAKLYYLRTCVGKSTRLKQRFVKKSL</sequence>
<dbReference type="Pfam" id="PF01245">
    <property type="entry name" value="Ribosomal_L19"/>
    <property type="match status" value="1"/>
</dbReference>
<dbReference type="AlphaFoldDB" id="A0A097KKG2"/>
<dbReference type="PANTHER" id="PTHR15680">
    <property type="entry name" value="RIBOSOMAL PROTEIN L19"/>
    <property type="match status" value="1"/>
</dbReference>
<keyword evidence="3" id="KW-0687">Ribonucleoprotein</keyword>
<evidence type="ECO:0000256" key="2">
    <source>
        <dbReference type="ARBA" id="ARBA00022980"/>
    </source>
</evidence>
<dbReference type="GO" id="GO:1990904">
    <property type="term" value="C:ribonucleoprotein complex"/>
    <property type="evidence" value="ECO:0007669"/>
    <property type="project" value="UniProtKB-KW"/>
</dbReference>
<dbReference type="PROSITE" id="PS01015">
    <property type="entry name" value="RIBOSOMAL_L19"/>
    <property type="match status" value="1"/>
</dbReference>
<gene>
    <name evidence="5" type="primary">rpl19</name>
</gene>
<dbReference type="PANTHER" id="PTHR15680:SF9">
    <property type="entry name" value="LARGE RIBOSOMAL SUBUNIT PROTEIN BL19M"/>
    <property type="match status" value="1"/>
</dbReference>
<dbReference type="GO" id="GO:0006412">
    <property type="term" value="P:translation"/>
    <property type="evidence" value="ECO:0007669"/>
    <property type="project" value="InterPro"/>
</dbReference>
<evidence type="ECO:0000256" key="4">
    <source>
        <dbReference type="SAM" id="MobiDB-lite"/>
    </source>
</evidence>
<keyword evidence="5" id="KW-0150">Chloroplast</keyword>
<geneLocation type="chloroplast" evidence="5"/>
<dbReference type="EMBL" id="KM462864">
    <property type="protein sequence ID" value="AIT93681.1"/>
    <property type="molecule type" value="Genomic_DNA"/>
</dbReference>
<proteinExistence type="inferred from homology"/>
<keyword evidence="5" id="KW-0934">Plastid</keyword>
<dbReference type="SUPFAM" id="SSF50104">
    <property type="entry name" value="Translation proteins SH3-like domain"/>
    <property type="match status" value="1"/>
</dbReference>
<keyword evidence="2 5" id="KW-0689">Ribosomal protein</keyword>
<dbReference type="GeneID" id="22158745"/>
<dbReference type="InterPro" id="IPR038657">
    <property type="entry name" value="Ribosomal_bL19_sf"/>
</dbReference>
<dbReference type="InterPro" id="IPR008991">
    <property type="entry name" value="Translation_prot_SH3-like_sf"/>
</dbReference>
<feature type="region of interest" description="Disordered" evidence="4">
    <location>
        <begin position="52"/>
        <end position="75"/>
    </location>
</feature>
<evidence type="ECO:0000313" key="5">
    <source>
        <dbReference type="EMBL" id="AIT93681.1"/>
    </source>
</evidence>
<reference evidence="5" key="1">
    <citation type="journal article" date="2014" name="BMC Evol. Biol.">
        <title>Chloroplast phylogenomic analysis resolves deep-level relationships within the green algal class Trebouxiophyceae.</title>
        <authorList>
            <person name="Lemieux C."/>
            <person name="Otis C."/>
            <person name="Turmel M."/>
        </authorList>
    </citation>
    <scope>NUCLEOTIDE SEQUENCE</scope>
</reference>
<dbReference type="Gene3D" id="2.30.30.790">
    <property type="match status" value="1"/>
</dbReference>
<dbReference type="NCBIfam" id="TIGR01024">
    <property type="entry name" value="rplS_bact"/>
    <property type="match status" value="1"/>
</dbReference>
<name>A0A097KKG2_9CHLO</name>
<organism evidence="5">
    <name type="scientific">Stichococcus bacillaris</name>
    <dbReference type="NCBI Taxonomy" id="37433"/>
    <lineage>
        <taxon>Eukaryota</taxon>
        <taxon>Viridiplantae</taxon>
        <taxon>Chlorophyta</taxon>
        <taxon>core chlorophytes</taxon>
        <taxon>Trebouxiophyceae</taxon>
        <taxon>Prasiolales</taxon>
        <taxon>Stichococcaceae</taxon>
        <taxon>Stichococcus</taxon>
    </lineage>
</organism>